<dbReference type="Gene3D" id="3.40.50.2300">
    <property type="match status" value="1"/>
</dbReference>
<evidence type="ECO:0000256" key="3">
    <source>
        <dbReference type="ARBA" id="ARBA00022553"/>
    </source>
</evidence>
<dbReference type="SUPFAM" id="SSF55874">
    <property type="entry name" value="ATPase domain of HSP90 chaperone/DNA topoisomerase II/histidine kinase"/>
    <property type="match status" value="1"/>
</dbReference>
<evidence type="ECO:0000259" key="9">
    <source>
        <dbReference type="PROSITE" id="PS50110"/>
    </source>
</evidence>
<evidence type="ECO:0000256" key="5">
    <source>
        <dbReference type="ARBA" id="ARBA00022777"/>
    </source>
</evidence>
<keyword evidence="11" id="KW-1185">Reference proteome</keyword>
<dbReference type="InterPro" id="IPR003594">
    <property type="entry name" value="HATPase_dom"/>
</dbReference>
<feature type="region of interest" description="Disordered" evidence="7">
    <location>
        <begin position="362"/>
        <end position="463"/>
    </location>
</feature>
<evidence type="ECO:0000313" key="11">
    <source>
        <dbReference type="Proteomes" id="UP001412239"/>
    </source>
</evidence>
<feature type="modified residue" description="4-aspartylphosphate" evidence="6">
    <location>
        <position position="855"/>
    </location>
</feature>
<dbReference type="EMBL" id="LN891040">
    <property type="protein sequence ID" value="CUS10732.1"/>
    <property type="molecule type" value="Genomic_DNA"/>
</dbReference>
<dbReference type="Pfam" id="PF02518">
    <property type="entry name" value="HATPase_c"/>
    <property type="match status" value="1"/>
</dbReference>
<evidence type="ECO:0000256" key="2">
    <source>
        <dbReference type="ARBA" id="ARBA00012438"/>
    </source>
</evidence>
<dbReference type="CDD" id="cd17546">
    <property type="entry name" value="REC_hyHK_CKI1_RcsC-like"/>
    <property type="match status" value="1"/>
</dbReference>
<dbReference type="CDD" id="cd00082">
    <property type="entry name" value="HisKA"/>
    <property type="match status" value="1"/>
</dbReference>
<dbReference type="Gene3D" id="1.10.287.130">
    <property type="match status" value="1"/>
</dbReference>
<evidence type="ECO:0000256" key="4">
    <source>
        <dbReference type="ARBA" id="ARBA00022679"/>
    </source>
</evidence>
<dbReference type="Pfam" id="PF00072">
    <property type="entry name" value="Response_reg"/>
    <property type="match status" value="1"/>
</dbReference>
<dbReference type="AlphaFoldDB" id="A0A292PSX7"/>
<feature type="compositionally biased region" description="Low complexity" evidence="7">
    <location>
        <begin position="757"/>
        <end position="780"/>
    </location>
</feature>
<evidence type="ECO:0000256" key="6">
    <source>
        <dbReference type="PROSITE-ProRule" id="PRU00169"/>
    </source>
</evidence>
<sequence length="938" mass="102694">MTAMESEKSLKSYEAIGMSDPFDRSSFCIGKPGMEGVIQLGDPRFRAAMKSAFVEADSKGLEGTFNLKQRLRSATTLDFWQILMEGMTEIMGAQYAFVAKRVLEGDEYSAVEMPEFGERGSCLMGLAFYFNDRKGAEGLYRDFKYKVYGCPCQWMKHDKVLLIPEGLKALTPDNPNVGSFPIIPEGYLAVPLFHEGKCFAHMGVMWTEEGLKERSPTSWAMLEMFLHTLEDQVTAKILEGEGFGPKMENGVIPNDTVASRHSLKPYARSLSHELRTPMQGVVGMLDVMYASVLEATEWEAGDMRQIRNMVESLRESIEVAQDSSKRAVDAADNMVHAYDFDMEVPSTPKMSSQVLLDLPDESDATMTPMRDSDFDPSTPRVIPRQSSKRRRESGSPEDLMPYKVRHRSEDLDHDGDGDEILDPPLLPRSRSLSPPAYTESPARLLMPDDIQRRGSSGHSMLSAASPSPSGAWLVFDAAGKIQLNSRPLKIRELLSQILHETLRSGGRPDSTRSTPTLEGERIIVSTVGPGETNSTVEIELKVDESVPETLVVDGNALTKLLSSVFHNAVKFTGNGGISVAVGVLNSQVLFSVIDTGEGIPEEFLPRLFKAFSREDASMTRLRDGLGLGLLVAKSIARKMGGDLWCERTSTDGPGKGSEFRVRLPLTPADASSMPGTPVVNPNTPTITPPISVLPNLLPNWLLDASRRSPFSDPSPLREERFPSPLPPPLQPLLPPTSNSSIPLSTTPQLPPDPQPIDPIASPATLTTTTTTTTTAATTTAHRPRPPPKLPYDKTLATKIPLSILVAEDNKINRKLLTSMLRKLGYTDISEACDGQEAVEIMSNPRHPPIDVVLMDLWMPRMDGYEATKRILESRTRATKGANGGVGVTVLAVSADATQAAMVKTSSVGMKGFMSKPYKIVDLERLIVEFCGVVVDGEE</sequence>
<evidence type="ECO:0000313" key="10">
    <source>
        <dbReference type="EMBL" id="CUS10732.1"/>
    </source>
</evidence>
<feature type="compositionally biased region" description="Pro residues" evidence="7">
    <location>
        <begin position="723"/>
        <end position="734"/>
    </location>
</feature>
<dbReference type="GO" id="GO:0009927">
    <property type="term" value="F:histidine phosphotransfer kinase activity"/>
    <property type="evidence" value="ECO:0007669"/>
    <property type="project" value="TreeGrafter"/>
</dbReference>
<keyword evidence="5" id="KW-0418">Kinase</keyword>
<proteinExistence type="predicted"/>
<dbReference type="Gene3D" id="3.30.565.10">
    <property type="entry name" value="Histidine kinase-like ATPase, C-terminal domain"/>
    <property type="match status" value="1"/>
</dbReference>
<dbReference type="InterPro" id="IPR004358">
    <property type="entry name" value="Sig_transdc_His_kin-like_C"/>
</dbReference>
<dbReference type="EC" id="2.7.13.3" evidence="2"/>
<dbReference type="PROSITE" id="PS50110">
    <property type="entry name" value="RESPONSE_REGULATORY"/>
    <property type="match status" value="1"/>
</dbReference>
<dbReference type="InterPro" id="IPR036890">
    <property type="entry name" value="HATPase_C_sf"/>
</dbReference>
<dbReference type="FunFam" id="1.10.287.130:FF:000100">
    <property type="entry name" value="Sensor histidine kinase/response regulator"/>
    <property type="match status" value="1"/>
</dbReference>
<dbReference type="InterPro" id="IPR036097">
    <property type="entry name" value="HisK_dim/P_sf"/>
</dbReference>
<dbReference type="SUPFAM" id="SSF47384">
    <property type="entry name" value="Homodimeric domain of signal transducing histidine kinase"/>
    <property type="match status" value="1"/>
</dbReference>
<dbReference type="PANTHER" id="PTHR43047">
    <property type="entry name" value="TWO-COMPONENT HISTIDINE PROTEIN KINASE"/>
    <property type="match status" value="1"/>
</dbReference>
<dbReference type="InterPro" id="IPR001789">
    <property type="entry name" value="Sig_transdc_resp-reg_receiver"/>
</dbReference>
<feature type="domain" description="Histidine kinase" evidence="8">
    <location>
        <begin position="536"/>
        <end position="667"/>
    </location>
</feature>
<dbReference type="InterPro" id="IPR003661">
    <property type="entry name" value="HisK_dim/P_dom"/>
</dbReference>
<dbReference type="SMART" id="SM00387">
    <property type="entry name" value="HATPase_c"/>
    <property type="match status" value="1"/>
</dbReference>
<evidence type="ECO:0000256" key="1">
    <source>
        <dbReference type="ARBA" id="ARBA00000085"/>
    </source>
</evidence>
<dbReference type="GO" id="GO:0005886">
    <property type="term" value="C:plasma membrane"/>
    <property type="evidence" value="ECO:0007669"/>
    <property type="project" value="TreeGrafter"/>
</dbReference>
<feature type="compositionally biased region" description="Acidic residues" evidence="7">
    <location>
        <begin position="411"/>
        <end position="421"/>
    </location>
</feature>
<dbReference type="GO" id="GO:0000155">
    <property type="term" value="F:phosphorelay sensor kinase activity"/>
    <property type="evidence" value="ECO:0007669"/>
    <property type="project" value="InterPro"/>
</dbReference>
<dbReference type="PANTHER" id="PTHR43047:SF2">
    <property type="entry name" value="HISTIDINE KINASE M7"/>
    <property type="match status" value="1"/>
</dbReference>
<dbReference type="PROSITE" id="PS50109">
    <property type="entry name" value="HIS_KIN"/>
    <property type="match status" value="1"/>
</dbReference>
<reference evidence="10" key="1">
    <citation type="submission" date="2015-10" db="EMBL/GenBank/DDBJ databases">
        <authorList>
            <person name="Regsiter A."/>
            <person name="william w."/>
        </authorList>
    </citation>
    <scope>NUCLEOTIDE SEQUENCE</scope>
    <source>
        <strain evidence="10">Montdore</strain>
    </source>
</reference>
<evidence type="ECO:0000259" key="8">
    <source>
        <dbReference type="PROSITE" id="PS50109"/>
    </source>
</evidence>
<accession>A0A292PSX7</accession>
<evidence type="ECO:0000256" key="7">
    <source>
        <dbReference type="SAM" id="MobiDB-lite"/>
    </source>
</evidence>
<dbReference type="SUPFAM" id="SSF52172">
    <property type="entry name" value="CheY-like"/>
    <property type="match status" value="1"/>
</dbReference>
<feature type="compositionally biased region" description="Polar residues" evidence="7">
    <location>
        <begin position="453"/>
        <end position="463"/>
    </location>
</feature>
<keyword evidence="3 6" id="KW-0597">Phosphoprotein</keyword>
<organism evidence="10 11">
    <name type="scientific">Tuber aestivum</name>
    <name type="common">summer truffle</name>
    <dbReference type="NCBI Taxonomy" id="59557"/>
    <lineage>
        <taxon>Eukaryota</taxon>
        <taxon>Fungi</taxon>
        <taxon>Dikarya</taxon>
        <taxon>Ascomycota</taxon>
        <taxon>Pezizomycotina</taxon>
        <taxon>Pezizomycetes</taxon>
        <taxon>Pezizales</taxon>
        <taxon>Tuberaceae</taxon>
        <taxon>Tuber</taxon>
    </lineage>
</organism>
<dbReference type="InterPro" id="IPR011006">
    <property type="entry name" value="CheY-like_superfamily"/>
</dbReference>
<keyword evidence="4" id="KW-0808">Transferase</keyword>
<feature type="compositionally biased region" description="Low complexity" evidence="7">
    <location>
        <begin position="735"/>
        <end position="747"/>
    </location>
</feature>
<dbReference type="PRINTS" id="PR00344">
    <property type="entry name" value="BCTRLSENSOR"/>
</dbReference>
<protein>
    <recommendedName>
        <fullName evidence="2">histidine kinase</fullName>
        <ecNumber evidence="2">2.7.13.3</ecNumber>
    </recommendedName>
</protein>
<name>A0A292PSX7_9PEZI</name>
<gene>
    <name evidence="10" type="ORF">GSTUAT00005182001</name>
</gene>
<feature type="region of interest" description="Disordered" evidence="7">
    <location>
        <begin position="708"/>
        <end position="793"/>
    </location>
</feature>
<feature type="domain" description="Response regulatory" evidence="9">
    <location>
        <begin position="802"/>
        <end position="930"/>
    </location>
</feature>
<dbReference type="InterPro" id="IPR005467">
    <property type="entry name" value="His_kinase_dom"/>
</dbReference>
<dbReference type="Proteomes" id="UP001412239">
    <property type="component" value="Unassembled WGS sequence"/>
</dbReference>
<comment type="catalytic activity">
    <reaction evidence="1">
        <text>ATP + protein L-histidine = ADP + protein N-phospho-L-histidine.</text>
        <dbReference type="EC" id="2.7.13.3"/>
    </reaction>
</comment>
<dbReference type="SMART" id="SM00448">
    <property type="entry name" value="REC"/>
    <property type="match status" value="1"/>
</dbReference>